<dbReference type="SUPFAM" id="SSF52833">
    <property type="entry name" value="Thioredoxin-like"/>
    <property type="match status" value="1"/>
</dbReference>
<sequence length="172" mass="18798">MPSMKLDAGSQFPEMDFHLVGGAMVSIGGARERWTLFIVYRGKHCPKCKTYLNKLEAMKGDWEAAGFDILVVSADPETKAKADLEEFGWTFPLAYGLSERQMEALGLYISSPLSEAENDRNFAEPGHFCISPSGVLQITCISNGPAARPDLADLLAGMQFNIANQRPPRGLA</sequence>
<protein>
    <submittedName>
        <fullName evidence="2">Redoxin domain-containing protein</fullName>
    </submittedName>
</protein>
<reference evidence="3" key="1">
    <citation type="journal article" date="2019" name="Int. J. Syst. Evol. Microbiol.">
        <title>The Global Catalogue of Microorganisms (GCM) 10K type strain sequencing project: providing services to taxonomists for standard genome sequencing and annotation.</title>
        <authorList>
            <consortium name="The Broad Institute Genomics Platform"/>
            <consortium name="The Broad Institute Genome Sequencing Center for Infectious Disease"/>
            <person name="Wu L."/>
            <person name="Ma J."/>
        </authorList>
    </citation>
    <scope>NUCLEOTIDE SEQUENCE [LARGE SCALE GENOMIC DNA]</scope>
    <source>
        <strain evidence="3">CCUG 60023</strain>
    </source>
</reference>
<evidence type="ECO:0000259" key="1">
    <source>
        <dbReference type="PROSITE" id="PS51352"/>
    </source>
</evidence>
<keyword evidence="3" id="KW-1185">Reference proteome</keyword>
<proteinExistence type="predicted"/>
<comment type="caution">
    <text evidence="2">The sequence shown here is derived from an EMBL/GenBank/DDBJ whole genome shotgun (WGS) entry which is preliminary data.</text>
</comment>
<evidence type="ECO:0000313" key="3">
    <source>
        <dbReference type="Proteomes" id="UP001597101"/>
    </source>
</evidence>
<gene>
    <name evidence="2" type="ORF">ACFQ14_08480</name>
</gene>
<dbReference type="InterPro" id="IPR036249">
    <property type="entry name" value="Thioredoxin-like_sf"/>
</dbReference>
<evidence type="ECO:0000313" key="2">
    <source>
        <dbReference type="EMBL" id="MFD0916440.1"/>
    </source>
</evidence>
<dbReference type="InterPro" id="IPR013766">
    <property type="entry name" value="Thioredoxin_domain"/>
</dbReference>
<name>A0ABW3FGQ2_9HYPH</name>
<dbReference type="EMBL" id="JBHTJV010000005">
    <property type="protein sequence ID" value="MFD0916440.1"/>
    <property type="molecule type" value="Genomic_DNA"/>
</dbReference>
<accession>A0ABW3FGQ2</accession>
<feature type="domain" description="Thioredoxin" evidence="1">
    <location>
        <begin position="6"/>
        <end position="163"/>
    </location>
</feature>
<dbReference type="Gene3D" id="3.40.30.10">
    <property type="entry name" value="Glutaredoxin"/>
    <property type="match status" value="1"/>
</dbReference>
<organism evidence="2 3">
    <name type="scientific">Pseudahrensia aquimaris</name>
    <dbReference type="NCBI Taxonomy" id="744461"/>
    <lineage>
        <taxon>Bacteria</taxon>
        <taxon>Pseudomonadati</taxon>
        <taxon>Pseudomonadota</taxon>
        <taxon>Alphaproteobacteria</taxon>
        <taxon>Hyphomicrobiales</taxon>
        <taxon>Ahrensiaceae</taxon>
        <taxon>Pseudahrensia</taxon>
    </lineage>
</organism>
<dbReference type="PROSITE" id="PS51352">
    <property type="entry name" value="THIOREDOXIN_2"/>
    <property type="match status" value="1"/>
</dbReference>
<dbReference type="RefSeq" id="WP_377212294.1">
    <property type="nucleotide sequence ID" value="NZ_JBHTJV010000005.1"/>
</dbReference>
<dbReference type="Pfam" id="PF00578">
    <property type="entry name" value="AhpC-TSA"/>
    <property type="match status" value="1"/>
</dbReference>
<dbReference type="Proteomes" id="UP001597101">
    <property type="component" value="Unassembled WGS sequence"/>
</dbReference>
<dbReference type="InterPro" id="IPR000866">
    <property type="entry name" value="AhpC/TSA"/>
</dbReference>